<evidence type="ECO:0000313" key="5">
    <source>
        <dbReference type="EMBL" id="SFR34094.1"/>
    </source>
</evidence>
<evidence type="ECO:0000256" key="3">
    <source>
        <dbReference type="ARBA" id="ARBA00022840"/>
    </source>
</evidence>
<dbReference type="InterPro" id="IPR036388">
    <property type="entry name" value="WH-like_DNA-bd_sf"/>
</dbReference>
<dbReference type="PANTHER" id="PTHR10763:SF22">
    <property type="entry name" value="ORC1-TYPE DNA REPLICATION PROTEIN"/>
    <property type="match status" value="1"/>
</dbReference>
<dbReference type="SMART" id="SM00382">
    <property type="entry name" value="AAA"/>
    <property type="match status" value="1"/>
</dbReference>
<evidence type="ECO:0000313" key="6">
    <source>
        <dbReference type="Proteomes" id="UP000243250"/>
    </source>
</evidence>
<gene>
    <name evidence="5" type="ORF">SAMN04488124_0405</name>
</gene>
<dbReference type="InterPro" id="IPR003593">
    <property type="entry name" value="AAA+_ATPase"/>
</dbReference>
<proteinExistence type="predicted"/>
<dbReference type="Proteomes" id="UP000243250">
    <property type="component" value="Unassembled WGS sequence"/>
</dbReference>
<dbReference type="InterPro" id="IPR027417">
    <property type="entry name" value="P-loop_NTPase"/>
</dbReference>
<organism evidence="5 6">
    <name type="scientific">Halogeometricum limi</name>
    <dbReference type="NCBI Taxonomy" id="555875"/>
    <lineage>
        <taxon>Archaea</taxon>
        <taxon>Methanobacteriati</taxon>
        <taxon>Methanobacteriota</taxon>
        <taxon>Stenosarchaea group</taxon>
        <taxon>Halobacteria</taxon>
        <taxon>Halobacteriales</taxon>
        <taxon>Haloferacaceae</taxon>
        <taxon>Halogeometricum</taxon>
    </lineage>
</organism>
<dbReference type="InterPro" id="IPR055237">
    <property type="entry name" value="Cdc6_lid"/>
</dbReference>
<dbReference type="GO" id="GO:0006260">
    <property type="term" value="P:DNA replication"/>
    <property type="evidence" value="ECO:0007669"/>
    <property type="project" value="UniProtKB-KW"/>
</dbReference>
<dbReference type="Gene3D" id="1.10.8.60">
    <property type="match status" value="1"/>
</dbReference>
<evidence type="ECO:0000256" key="2">
    <source>
        <dbReference type="ARBA" id="ARBA00022741"/>
    </source>
</evidence>
<feature type="domain" description="AAA+ ATPase" evidence="4">
    <location>
        <begin position="39"/>
        <end position="183"/>
    </location>
</feature>
<dbReference type="PANTHER" id="PTHR10763">
    <property type="entry name" value="CELL DIVISION CONTROL PROTEIN 6-RELATED"/>
    <property type="match status" value="1"/>
</dbReference>
<dbReference type="CDD" id="cd18139">
    <property type="entry name" value="HLD_clamp_RarA"/>
    <property type="match status" value="1"/>
</dbReference>
<dbReference type="AlphaFoldDB" id="A0A1I6FVZ5"/>
<dbReference type="STRING" id="555875.SAMN04488124_0405"/>
<evidence type="ECO:0000259" key="4">
    <source>
        <dbReference type="SMART" id="SM00382"/>
    </source>
</evidence>
<dbReference type="EMBL" id="FOYS01000001">
    <property type="protein sequence ID" value="SFR34094.1"/>
    <property type="molecule type" value="Genomic_DNA"/>
</dbReference>
<accession>A0A1I6FVZ5</accession>
<keyword evidence="3" id="KW-0067">ATP-binding</keyword>
<dbReference type="Gene3D" id="1.10.10.10">
    <property type="entry name" value="Winged helix-like DNA-binding domain superfamily/Winged helix DNA-binding domain"/>
    <property type="match status" value="1"/>
</dbReference>
<dbReference type="SUPFAM" id="SSF52540">
    <property type="entry name" value="P-loop containing nucleoside triphosphate hydrolases"/>
    <property type="match status" value="1"/>
</dbReference>
<keyword evidence="1" id="KW-0235">DNA replication</keyword>
<dbReference type="RefSeq" id="WP_089876287.1">
    <property type="nucleotide sequence ID" value="NZ_FOYS01000001.1"/>
</dbReference>
<keyword evidence="6" id="KW-1185">Reference proteome</keyword>
<evidence type="ECO:0000256" key="1">
    <source>
        <dbReference type="ARBA" id="ARBA00022705"/>
    </source>
</evidence>
<dbReference type="GO" id="GO:0005524">
    <property type="term" value="F:ATP binding"/>
    <property type="evidence" value="ECO:0007669"/>
    <property type="project" value="UniProtKB-KW"/>
</dbReference>
<dbReference type="Pfam" id="PF22703">
    <property type="entry name" value="Cdc6_lid"/>
    <property type="match status" value="1"/>
</dbReference>
<dbReference type="InterPro" id="IPR050311">
    <property type="entry name" value="ORC1/CDC6"/>
</dbReference>
<sequence>MIRDARALRDEFVPAELQHREGPINHMTTCLRPITEGRPGENVLITGASGAGKTTTSKFVASELERETLGVRTGCVNCISNSTTAGVLHALLRDAGIGLDLNRDTTALDQYHGRVESVDDQFVFIIDEVDVLDDPSLLAGLYERPNVTLLMVCVDEDKLLSELDVRIESRIRSAVSIELEKYRTDELADIVAGRVEAGLHPGAADRETLERIADLAAGDARLAITLLRRAAERAEIRSLDTLNPDLVEDVADSASIEVHERNKERLSTHQRLLYSIISESGEIAASDLHDEYEHKAQSPKSRPTRRRYLASLEQYDLIEQLGATRGSRYRVTEP</sequence>
<dbReference type="Pfam" id="PF13191">
    <property type="entry name" value="AAA_16"/>
    <property type="match status" value="1"/>
</dbReference>
<dbReference type="Gene3D" id="3.40.50.300">
    <property type="entry name" value="P-loop containing nucleotide triphosphate hydrolases"/>
    <property type="match status" value="1"/>
</dbReference>
<keyword evidence="2" id="KW-0547">Nucleotide-binding</keyword>
<dbReference type="InterPro" id="IPR041664">
    <property type="entry name" value="AAA_16"/>
</dbReference>
<name>A0A1I6FVZ5_9EURY</name>
<reference evidence="6" key="1">
    <citation type="submission" date="2016-10" db="EMBL/GenBank/DDBJ databases">
        <authorList>
            <person name="Varghese N."/>
            <person name="Submissions S."/>
        </authorList>
    </citation>
    <scope>NUCLEOTIDE SEQUENCE [LARGE SCALE GENOMIC DNA]</scope>
    <source>
        <strain evidence="6">CGMCC 1.8711</strain>
    </source>
</reference>
<dbReference type="OrthoDB" id="270161at2157"/>
<protein>
    <submittedName>
        <fullName evidence="5">Cdc6-related protein, AAA superfamily ATPase</fullName>
    </submittedName>
</protein>